<evidence type="ECO:0000256" key="7">
    <source>
        <dbReference type="ARBA" id="ARBA00032734"/>
    </source>
</evidence>
<feature type="domain" description="Kazal-like" evidence="11">
    <location>
        <begin position="436"/>
        <end position="461"/>
    </location>
</feature>
<dbReference type="PANTHER" id="PTHR21362">
    <property type="entry name" value="ACROSIN-BINDING PROTEIN"/>
    <property type="match status" value="1"/>
</dbReference>
<evidence type="ECO:0000313" key="12">
    <source>
        <dbReference type="EMBL" id="NXT76688.1"/>
    </source>
</evidence>
<evidence type="ECO:0000256" key="8">
    <source>
        <dbReference type="ARBA" id="ARBA00033453"/>
    </source>
</evidence>
<evidence type="ECO:0000256" key="5">
    <source>
        <dbReference type="ARBA" id="ARBA00023157"/>
    </source>
</evidence>
<dbReference type="GO" id="GO:0001669">
    <property type="term" value="C:acrosomal vesicle"/>
    <property type="evidence" value="ECO:0007669"/>
    <property type="project" value="UniProtKB-SubCell"/>
</dbReference>
<comment type="caution">
    <text evidence="12">The sequence shown here is derived from an EMBL/GenBank/DDBJ whole genome shotgun (WGS) entry which is preliminary data.</text>
</comment>
<feature type="non-terminal residue" evidence="12">
    <location>
        <position position="1"/>
    </location>
</feature>
<accession>A0A7L3F8T0</accession>
<dbReference type="Proteomes" id="UP000557426">
    <property type="component" value="Unassembled WGS sequence"/>
</dbReference>
<gene>
    <name evidence="12" type="primary">Acrbp</name>
    <name evidence="12" type="ORF">ZAPATR_R08287</name>
</gene>
<evidence type="ECO:0000256" key="1">
    <source>
        <dbReference type="ARBA" id="ARBA00004218"/>
    </source>
</evidence>
<dbReference type="InterPro" id="IPR036058">
    <property type="entry name" value="Kazal_dom_sf"/>
</dbReference>
<dbReference type="GO" id="GO:0005634">
    <property type="term" value="C:nucleus"/>
    <property type="evidence" value="ECO:0007669"/>
    <property type="project" value="TreeGrafter"/>
</dbReference>
<name>A0A7L3F8T0_9GRUI</name>
<keyword evidence="5" id="KW-1015">Disulfide bond</keyword>
<proteinExistence type="predicted"/>
<dbReference type="Pfam" id="PF07648">
    <property type="entry name" value="Kazal_2"/>
    <property type="match status" value="1"/>
</dbReference>
<evidence type="ECO:0000256" key="9">
    <source>
        <dbReference type="ARBA" id="ARBA00045517"/>
    </source>
</evidence>
<feature type="region of interest" description="Disordered" evidence="10">
    <location>
        <begin position="175"/>
        <end position="203"/>
    </location>
</feature>
<evidence type="ECO:0000256" key="2">
    <source>
        <dbReference type="ARBA" id="ARBA00018940"/>
    </source>
</evidence>
<dbReference type="PANTHER" id="PTHR21362:SF1">
    <property type="entry name" value="ACROSIN-BINDING PROTEIN"/>
    <property type="match status" value="1"/>
</dbReference>
<keyword evidence="3" id="KW-0597">Phosphoprotein</keyword>
<evidence type="ECO:0000256" key="3">
    <source>
        <dbReference type="ARBA" id="ARBA00022553"/>
    </source>
</evidence>
<protein>
    <recommendedName>
        <fullName evidence="2">Acrosin-binding protein</fullName>
    </recommendedName>
    <alternativeName>
        <fullName evidence="7">Acrosin-binding protein, 60 kDa form</fullName>
    </alternativeName>
    <alternativeName>
        <fullName evidence="8">Proacrosin-binding protein sp32</fullName>
    </alternativeName>
</protein>
<keyword evidence="13" id="KW-1185">Reference proteome</keyword>
<feature type="region of interest" description="Disordered" evidence="10">
    <location>
        <begin position="111"/>
        <end position="152"/>
    </location>
</feature>
<dbReference type="Pfam" id="PF07222">
    <property type="entry name" value="PBP_sp32"/>
    <property type="match status" value="1"/>
</dbReference>
<dbReference type="InterPro" id="IPR009865">
    <property type="entry name" value="Proacrosin-bd"/>
</dbReference>
<keyword evidence="6" id="KW-0968">Cytoplasmic vesicle</keyword>
<keyword evidence="4" id="KW-0732">Signal</keyword>
<evidence type="ECO:0000256" key="10">
    <source>
        <dbReference type="SAM" id="MobiDB-lite"/>
    </source>
</evidence>
<evidence type="ECO:0000313" key="13">
    <source>
        <dbReference type="Proteomes" id="UP000557426"/>
    </source>
</evidence>
<comment type="function">
    <text evidence="9">Acrosomal protein that maintains proacrosin (pro-ACR) as an enzymatically inactive zymogen in the acrosome. Involved also in the acrosome formation.</text>
</comment>
<dbReference type="AlphaFoldDB" id="A0A7L3F8T0"/>
<sequence length="499" mass="56081">GLLTLLMSSVARPVPTVPGSPLSDREYRLFFNNVNPPWKAELACLLRQIYGCNSPPILQMDEDENRGRVPKGPVCSELPEEPWFETFCHFAQYRCFKRQFYVKVGSLAAGTPRLPQPPRDKRLPWPTLTPQVQTVPTSLPPRLGSPPSEEQTWEQRLKNSVWQLIHVALSLDASMDTEGSSPDLGNNLEPESTEDGVQEAVPRGSRPLTNISSLCSQMGKTRQRLLRAPGKVLQAVLLVQSLSCAPECTHTPSPSPHSLHVTPACTVCRDPCFSLQFGQVLLALQNNEAVMILCFSVLEGNCLSSMMTQAWKEMEERIFGFGDSVCDSFGRRHVDLCPDCAFCSLKREQCQNMKTLNRVRCDTGNFLTYINPQISAQNQAASNKSSSLEHHGMQFFKGQTMQYWCSQMATNSCDDPRVTLWLKAEDAAFQDGDSPSKICDSDGVQHPSYCAFKCHQCLQLTVYNRKVSRLVCQKNKIYRVLSEMEGEEEVSLWRQRFLS</sequence>
<evidence type="ECO:0000256" key="6">
    <source>
        <dbReference type="ARBA" id="ARBA00023329"/>
    </source>
</evidence>
<reference evidence="12 13" key="1">
    <citation type="submission" date="2019-09" db="EMBL/GenBank/DDBJ databases">
        <title>Bird 10,000 Genomes (B10K) Project - Family phase.</title>
        <authorList>
            <person name="Zhang G."/>
        </authorList>
    </citation>
    <scope>NUCLEOTIDE SEQUENCE [LARGE SCALE GENOMIC DNA]</scope>
    <source>
        <strain evidence="12">B10K-DU-011-47</strain>
        <tissue evidence="12">Mixed tissue sample</tissue>
    </source>
</reference>
<evidence type="ECO:0000259" key="11">
    <source>
        <dbReference type="Pfam" id="PF07648"/>
    </source>
</evidence>
<feature type="compositionally biased region" description="Low complexity" evidence="10">
    <location>
        <begin position="124"/>
        <end position="137"/>
    </location>
</feature>
<dbReference type="EMBL" id="VZTU01009554">
    <property type="protein sequence ID" value="NXT76688.1"/>
    <property type="molecule type" value="Genomic_DNA"/>
</dbReference>
<organism evidence="12 13">
    <name type="scientific">Zapornia atra</name>
    <name type="common">Henderson crake</name>
    <dbReference type="NCBI Taxonomy" id="2585822"/>
    <lineage>
        <taxon>Eukaryota</taxon>
        <taxon>Metazoa</taxon>
        <taxon>Chordata</taxon>
        <taxon>Craniata</taxon>
        <taxon>Vertebrata</taxon>
        <taxon>Euteleostomi</taxon>
        <taxon>Archelosauria</taxon>
        <taxon>Archosauria</taxon>
        <taxon>Dinosauria</taxon>
        <taxon>Saurischia</taxon>
        <taxon>Theropoda</taxon>
        <taxon>Coelurosauria</taxon>
        <taxon>Aves</taxon>
        <taxon>Neognathae</taxon>
        <taxon>Neoaves</taxon>
        <taxon>Gruiformes</taxon>
        <taxon>Rallidae</taxon>
        <taxon>Zapornia</taxon>
    </lineage>
</organism>
<dbReference type="InterPro" id="IPR002350">
    <property type="entry name" value="Kazal_dom"/>
</dbReference>
<dbReference type="SUPFAM" id="SSF100895">
    <property type="entry name" value="Kazal-type serine protease inhibitors"/>
    <property type="match status" value="1"/>
</dbReference>
<evidence type="ECO:0000256" key="4">
    <source>
        <dbReference type="ARBA" id="ARBA00022729"/>
    </source>
</evidence>
<comment type="subcellular location">
    <subcellularLocation>
        <location evidence="1">Cytoplasmic vesicle</location>
        <location evidence="1">Secretory vesicle</location>
        <location evidence="1">Acrosome</location>
    </subcellularLocation>
</comment>
<feature type="non-terminal residue" evidence="12">
    <location>
        <position position="499"/>
    </location>
</feature>